<keyword evidence="1 4" id="KW-0464">Manganese</keyword>
<dbReference type="InterPro" id="IPR023952">
    <property type="entry name" value="IolE"/>
</dbReference>
<dbReference type="NCBIfam" id="TIGR04379">
    <property type="entry name" value="myo_inos_iolE"/>
    <property type="match status" value="1"/>
</dbReference>
<evidence type="ECO:0000256" key="3">
    <source>
        <dbReference type="ARBA" id="ARBA00023285"/>
    </source>
</evidence>
<dbReference type="InterPro" id="IPR013022">
    <property type="entry name" value="Xyl_isomerase-like_TIM-brl"/>
</dbReference>
<dbReference type="InterPro" id="IPR030823">
    <property type="entry name" value="IolE/MocC"/>
</dbReference>
<dbReference type="EC" id="4.2.1.44" evidence="4"/>
<comment type="function">
    <text evidence="4">Catalyzes the dehydration of inosose (2-keto-myo-inositol, 2KMI or 2,4,6/3,5-pentahydroxycyclohexanone) to 3D-(3,5/4)-trihydroxycyclohexane-1,2-dione (D-2,3-diketo-4-deoxy-epi-inositol).</text>
</comment>
<protein>
    <recommendedName>
        <fullName evidence="4">Inosose dehydratase</fullName>
        <ecNumber evidence="4">4.2.1.44</ecNumber>
    </recommendedName>
    <alternativeName>
        <fullName evidence="4">2-keto-myo-inositol dehydratase</fullName>
        <shortName evidence="4">2KMI dehydratase</shortName>
    </alternativeName>
</protein>
<dbReference type="Pfam" id="PF01261">
    <property type="entry name" value="AP_endonuc_2"/>
    <property type="match status" value="1"/>
</dbReference>
<comment type="pathway">
    <text evidence="4">Polyol metabolism; myo-inositol degradation into acetyl-CoA; acetyl-CoA from myo-inositol: step 2/7.</text>
</comment>
<sequence length="306" mass="34274">MAGGLAVSVEGIRWGISPIGWRNDDMPELGAEHSLGHVLSDMAVAGFEGTEVGGFFPEPEVLRRELELRGLDVAGQWFSSYLLQDGFERVDAAFRRHCARLAALRADVAVVSEQTHSVQGLKLGVFDHKPKFTADEWDTLVNGLNRLGATAKEYGLMLVYHPHLGTGIQTRDEIDTLMRRTDPETVHLLYDTGHLFASDEDVLTVLALHGARIRHVHFKDVRRDVLAACRKKHHPFLKCVLDGIFTVPGDGCIDFVQVFRKLHDFGYQGWIVIEAEQDPARAHPLEYALRAKRYVDELVKGLCDRS</sequence>
<evidence type="ECO:0000256" key="2">
    <source>
        <dbReference type="ARBA" id="ARBA00023239"/>
    </source>
</evidence>
<gene>
    <name evidence="4 6" type="primary">iolE</name>
    <name evidence="6" type="ORF">IW967_03030</name>
</gene>
<comment type="similarity">
    <text evidence="4">Belongs to the IolE/MocC family.</text>
</comment>
<dbReference type="InterPro" id="IPR036237">
    <property type="entry name" value="Xyl_isomerase-like_sf"/>
</dbReference>
<comment type="cofactor">
    <cofactor evidence="4">
        <name>glutathione</name>
        <dbReference type="ChEBI" id="CHEBI:57925"/>
    </cofactor>
</comment>
<proteinExistence type="inferred from homology"/>
<keyword evidence="7" id="KW-1185">Reference proteome</keyword>
<comment type="catalytic activity">
    <reaction evidence="4">
        <text>scyllo-inosose = 3D-3,5/4-trihydroxycyclohexane-1,2-dione + H2O</text>
        <dbReference type="Rhea" id="RHEA:14065"/>
        <dbReference type="ChEBI" id="CHEBI:15377"/>
        <dbReference type="ChEBI" id="CHEBI:17811"/>
        <dbReference type="ChEBI" id="CHEBI:28446"/>
        <dbReference type="EC" id="4.2.1.44"/>
    </reaction>
</comment>
<dbReference type="HAMAP" id="MF_01672">
    <property type="entry name" value="IolE"/>
    <property type="match status" value="1"/>
</dbReference>
<evidence type="ECO:0000259" key="5">
    <source>
        <dbReference type="Pfam" id="PF01261"/>
    </source>
</evidence>
<comment type="caution">
    <text evidence="6">The sequence shown here is derived from an EMBL/GenBank/DDBJ whole genome shotgun (WGS) entry which is preliminary data.</text>
</comment>
<evidence type="ECO:0000313" key="7">
    <source>
        <dbReference type="Proteomes" id="UP000642910"/>
    </source>
</evidence>
<evidence type="ECO:0000313" key="6">
    <source>
        <dbReference type="EMBL" id="MBF8376846.1"/>
    </source>
</evidence>
<comment type="cofactor">
    <cofactor evidence="4">
        <name>Co(2+)</name>
        <dbReference type="ChEBI" id="CHEBI:48828"/>
    </cofactor>
    <cofactor evidence="4">
        <name>Mn(2+)</name>
        <dbReference type="ChEBI" id="CHEBI:29035"/>
    </cofactor>
</comment>
<keyword evidence="3 4" id="KW-0170">Cobalt</keyword>
<dbReference type="PANTHER" id="PTHR12110">
    <property type="entry name" value="HYDROXYPYRUVATE ISOMERASE"/>
    <property type="match status" value="1"/>
</dbReference>
<accession>A0ABS0F0Q3</accession>
<organism evidence="6 7">
    <name type="scientific">Alicyclobacillus mali</name>
    <name type="common">ex Roth et al. 2021</name>
    <dbReference type="NCBI Taxonomy" id="1123961"/>
    <lineage>
        <taxon>Bacteria</taxon>
        <taxon>Bacillati</taxon>
        <taxon>Bacillota</taxon>
        <taxon>Bacilli</taxon>
        <taxon>Bacillales</taxon>
        <taxon>Alicyclobacillaceae</taxon>
        <taxon>Alicyclobacillus</taxon>
    </lineage>
</organism>
<reference evidence="6 7" key="1">
    <citation type="submission" date="2020-11" db="EMBL/GenBank/DDBJ databases">
        <title>Genomic insight of Alicyclobacillus mali FL 18 reveals a new arsenic-resistant strain, with potential in environmental biotechnology.</title>
        <authorList>
            <person name="Fiorentino G."/>
            <person name="Gallo G."/>
            <person name="Aulitto M."/>
        </authorList>
    </citation>
    <scope>NUCLEOTIDE SEQUENCE [LARGE SCALE GENOMIC DNA]</scope>
    <source>
        <strain evidence="6 7">FL 18</strain>
    </source>
</reference>
<dbReference type="PANTHER" id="PTHR12110:SF41">
    <property type="entry name" value="INOSOSE DEHYDRATASE"/>
    <property type="match status" value="1"/>
</dbReference>
<dbReference type="EMBL" id="JADPKZ010000028">
    <property type="protein sequence ID" value="MBF8376846.1"/>
    <property type="molecule type" value="Genomic_DNA"/>
</dbReference>
<name>A0ABS0F0Q3_9BACL</name>
<dbReference type="SUPFAM" id="SSF51658">
    <property type="entry name" value="Xylose isomerase-like"/>
    <property type="match status" value="1"/>
</dbReference>
<dbReference type="GO" id="GO:0050114">
    <property type="term" value="F:myo-inosose-2 dehydratase activity"/>
    <property type="evidence" value="ECO:0007669"/>
    <property type="project" value="UniProtKB-EC"/>
</dbReference>
<dbReference type="Gene3D" id="3.20.20.150">
    <property type="entry name" value="Divalent-metal-dependent TIM barrel enzymes"/>
    <property type="match status" value="1"/>
</dbReference>
<feature type="domain" description="Xylose isomerase-like TIM barrel" evidence="5">
    <location>
        <begin position="45"/>
        <end position="283"/>
    </location>
</feature>
<dbReference type="InterPro" id="IPR050312">
    <property type="entry name" value="IolE/XylAMocC-like"/>
</dbReference>
<evidence type="ECO:0000256" key="1">
    <source>
        <dbReference type="ARBA" id="ARBA00023211"/>
    </source>
</evidence>
<keyword evidence="2 4" id="KW-0456">Lyase</keyword>
<evidence type="ECO:0000256" key="4">
    <source>
        <dbReference type="HAMAP-Rule" id="MF_01672"/>
    </source>
</evidence>
<dbReference type="Proteomes" id="UP000642910">
    <property type="component" value="Unassembled WGS sequence"/>
</dbReference>